<reference evidence="1" key="1">
    <citation type="submission" date="2014-11" db="EMBL/GenBank/DDBJ databases">
        <authorList>
            <person name="Amaro Gonzalez C."/>
        </authorList>
    </citation>
    <scope>NUCLEOTIDE SEQUENCE</scope>
</reference>
<accession>A0A0E9V779</accession>
<evidence type="ECO:0000313" key="1">
    <source>
        <dbReference type="EMBL" id="JAH73295.1"/>
    </source>
</evidence>
<dbReference type="AlphaFoldDB" id="A0A0E9V779"/>
<reference evidence="1" key="2">
    <citation type="journal article" date="2015" name="Fish Shellfish Immunol.">
        <title>Early steps in the European eel (Anguilla anguilla)-Vibrio vulnificus interaction in the gills: Role of the RtxA13 toxin.</title>
        <authorList>
            <person name="Callol A."/>
            <person name="Pajuelo D."/>
            <person name="Ebbesson L."/>
            <person name="Teles M."/>
            <person name="MacKenzie S."/>
            <person name="Amaro C."/>
        </authorList>
    </citation>
    <scope>NUCLEOTIDE SEQUENCE</scope>
</reference>
<organism evidence="1">
    <name type="scientific">Anguilla anguilla</name>
    <name type="common">European freshwater eel</name>
    <name type="synonym">Muraena anguilla</name>
    <dbReference type="NCBI Taxonomy" id="7936"/>
    <lineage>
        <taxon>Eukaryota</taxon>
        <taxon>Metazoa</taxon>
        <taxon>Chordata</taxon>
        <taxon>Craniata</taxon>
        <taxon>Vertebrata</taxon>
        <taxon>Euteleostomi</taxon>
        <taxon>Actinopterygii</taxon>
        <taxon>Neopterygii</taxon>
        <taxon>Teleostei</taxon>
        <taxon>Anguilliformes</taxon>
        <taxon>Anguillidae</taxon>
        <taxon>Anguilla</taxon>
    </lineage>
</organism>
<protein>
    <submittedName>
        <fullName evidence="1">Uncharacterized protein</fullName>
    </submittedName>
</protein>
<proteinExistence type="predicted"/>
<name>A0A0E9V779_ANGAN</name>
<dbReference type="EMBL" id="GBXM01035282">
    <property type="protein sequence ID" value="JAH73295.1"/>
    <property type="molecule type" value="Transcribed_RNA"/>
</dbReference>
<sequence>MMKLPDPLPLVPLPSVNPFPLSTISKVLQDENITNTQTLGSTICRNMNNFEKNGDTHLKTANIGAFMQHHWLRGHVNCTEGDTVDMRSS</sequence>